<feature type="active site" description="Schiff-base intermediate with substrate; via pyruvic acid" evidence="11">
    <location>
        <position position="183"/>
    </location>
</feature>
<evidence type="ECO:0000256" key="10">
    <source>
        <dbReference type="ARBA" id="ARBA00023317"/>
    </source>
</evidence>
<dbReference type="HAMAP" id="MF_00664">
    <property type="entry name" value="PS_decarb_PSD_A"/>
    <property type="match status" value="1"/>
</dbReference>
<comment type="similarity">
    <text evidence="11">Belongs to the phosphatidylserine decarboxylase family. PSD-A subfamily.</text>
</comment>
<keyword evidence="12" id="KW-1133">Transmembrane helix</keyword>
<evidence type="ECO:0000256" key="1">
    <source>
        <dbReference type="ARBA" id="ARBA00022475"/>
    </source>
</evidence>
<comment type="pathway">
    <text evidence="11">Phospholipid metabolism; phosphatidylethanolamine biosynthesis; phosphatidylethanolamine from CDP-diacylglycerol: step 2/2.</text>
</comment>
<accession>M1P6P4</accession>
<keyword evidence="2 11" id="KW-0444">Lipid biosynthesis</keyword>
<dbReference type="NCBIfam" id="NF003678">
    <property type="entry name" value="PRK05305.1-2"/>
    <property type="match status" value="1"/>
</dbReference>
<keyword evidence="10 11" id="KW-0670">Pyruvate</keyword>
<comment type="subunit">
    <text evidence="11">Heterodimer of a large membrane-associated beta subunit and a small pyruvoyl-containing alpha subunit.</text>
</comment>
<keyword evidence="14" id="KW-1185">Reference proteome</keyword>
<evidence type="ECO:0000313" key="13">
    <source>
        <dbReference type="EMBL" id="AGF79128.1"/>
    </source>
</evidence>
<dbReference type="PANTHER" id="PTHR35809">
    <property type="entry name" value="ARCHAETIDYLSERINE DECARBOXYLASE PROENZYME-RELATED"/>
    <property type="match status" value="1"/>
</dbReference>
<dbReference type="eggNOG" id="COG0688">
    <property type="taxonomic scope" value="Bacteria"/>
</dbReference>
<dbReference type="Proteomes" id="UP000011721">
    <property type="component" value="Chromosome"/>
</dbReference>
<dbReference type="NCBIfam" id="NF003685">
    <property type="entry name" value="PRK05305.2-5"/>
    <property type="match status" value="1"/>
</dbReference>
<keyword evidence="1 11" id="KW-1003">Cell membrane</keyword>
<evidence type="ECO:0000256" key="3">
    <source>
        <dbReference type="ARBA" id="ARBA00022793"/>
    </source>
</evidence>
<comment type="cofactor">
    <cofactor evidence="11">
        <name>pyruvate</name>
        <dbReference type="ChEBI" id="CHEBI:15361"/>
    </cofactor>
    <text evidence="11">Binds 1 pyruvoyl group covalently per subunit.</text>
</comment>
<dbReference type="UniPathway" id="UPA00558">
    <property type="reaction ID" value="UER00616"/>
</dbReference>
<dbReference type="STRING" id="1167006.UWK_02592"/>
<feature type="site" description="Cleavage (non-hydrolytic); by autocatalysis" evidence="11">
    <location>
        <begin position="182"/>
        <end position="183"/>
    </location>
</feature>
<dbReference type="GO" id="GO:0004609">
    <property type="term" value="F:phosphatidylserine decarboxylase activity"/>
    <property type="evidence" value="ECO:0007669"/>
    <property type="project" value="UniProtKB-UniRule"/>
</dbReference>
<feature type="modified residue" description="Pyruvic acid (Ser); by autocatalysis" evidence="11">
    <location>
        <position position="183"/>
    </location>
</feature>
<evidence type="ECO:0000256" key="12">
    <source>
        <dbReference type="SAM" id="Phobius"/>
    </source>
</evidence>
<dbReference type="KEGG" id="dsf:UWK_02592"/>
<comment type="catalytic activity">
    <reaction evidence="11">
        <text>a 1,2-diacyl-sn-glycero-3-phospho-L-serine + H(+) = a 1,2-diacyl-sn-glycero-3-phosphoethanolamine + CO2</text>
        <dbReference type="Rhea" id="RHEA:20828"/>
        <dbReference type="ChEBI" id="CHEBI:15378"/>
        <dbReference type="ChEBI" id="CHEBI:16526"/>
        <dbReference type="ChEBI" id="CHEBI:57262"/>
        <dbReference type="ChEBI" id="CHEBI:64612"/>
        <dbReference type="EC" id="4.1.1.65"/>
    </reaction>
</comment>
<evidence type="ECO:0000256" key="2">
    <source>
        <dbReference type="ARBA" id="ARBA00022516"/>
    </source>
</evidence>
<evidence type="ECO:0000256" key="5">
    <source>
        <dbReference type="ARBA" id="ARBA00023136"/>
    </source>
</evidence>
<proteinExistence type="inferred from homology"/>
<evidence type="ECO:0000256" key="6">
    <source>
        <dbReference type="ARBA" id="ARBA00023145"/>
    </source>
</evidence>
<comment type="function">
    <text evidence="11">Catalyzes the formation of phosphatidylethanolamine (PtdEtn) from phosphatidylserine (PtdSer).</text>
</comment>
<reference evidence="14" key="1">
    <citation type="journal article" date="2013" name="Stand. Genomic Sci.">
        <title>Complete genome sequence of Desulfocapsa sulfexigens, a marine deltaproteobacterium specialized in disproportionating inorganic sulfur compounds.</title>
        <authorList>
            <person name="Finster K.W."/>
            <person name="Kjeldsen K.U."/>
            <person name="Kube M."/>
            <person name="Reinhardt R."/>
            <person name="Mussmann M."/>
            <person name="Amann R."/>
            <person name="Schreiber L."/>
        </authorList>
    </citation>
    <scope>NUCLEOTIDE SEQUENCE [LARGE SCALE GENOMIC DNA]</scope>
    <source>
        <strain evidence="14">DSM 10523 / SB164P1</strain>
    </source>
</reference>
<keyword evidence="9 11" id="KW-1208">Phospholipid metabolism</keyword>
<evidence type="ECO:0000256" key="8">
    <source>
        <dbReference type="ARBA" id="ARBA00023239"/>
    </source>
</evidence>
<dbReference type="Pfam" id="PF02666">
    <property type="entry name" value="PS_Dcarbxylase"/>
    <property type="match status" value="1"/>
</dbReference>
<name>M1P6P4_DESSD</name>
<comment type="subcellular location">
    <subcellularLocation>
        <location evidence="11">Cell membrane</location>
        <topology evidence="11">Peripheral membrane protein</topology>
    </subcellularLocation>
</comment>
<feature type="chain" id="PRO_5023422777" description="Phosphatidylserine decarboxylase beta chain" evidence="11">
    <location>
        <begin position="1"/>
        <end position="182"/>
    </location>
</feature>
<feature type="transmembrane region" description="Helical" evidence="12">
    <location>
        <begin position="12"/>
        <end position="28"/>
    </location>
</feature>
<evidence type="ECO:0000256" key="7">
    <source>
        <dbReference type="ARBA" id="ARBA00023209"/>
    </source>
</evidence>
<evidence type="ECO:0000256" key="9">
    <source>
        <dbReference type="ARBA" id="ARBA00023264"/>
    </source>
</evidence>
<dbReference type="PANTHER" id="PTHR35809:SF1">
    <property type="entry name" value="ARCHAETIDYLSERINE DECARBOXYLASE PROENZYME-RELATED"/>
    <property type="match status" value="1"/>
</dbReference>
<gene>
    <name evidence="11" type="primary">psd</name>
    <name evidence="13" type="ordered locus">UWK_02592</name>
</gene>
<dbReference type="InterPro" id="IPR033175">
    <property type="entry name" value="PSD-A"/>
</dbReference>
<dbReference type="PATRIC" id="fig|1167006.5.peg.2808"/>
<dbReference type="RefSeq" id="WP_015404814.1">
    <property type="nucleotide sequence ID" value="NC_020304.1"/>
</dbReference>
<dbReference type="AlphaFoldDB" id="M1P6P4"/>
<keyword evidence="5 11" id="KW-0472">Membrane</keyword>
<feature type="chain" id="PRO_5023422776" description="Phosphatidylserine decarboxylase alpha chain" evidence="11">
    <location>
        <begin position="183"/>
        <end position="214"/>
    </location>
</feature>
<dbReference type="OrthoDB" id="9790893at2"/>
<dbReference type="GO" id="GO:0006646">
    <property type="term" value="P:phosphatidylethanolamine biosynthetic process"/>
    <property type="evidence" value="ECO:0007669"/>
    <property type="project" value="UniProtKB-UniRule"/>
</dbReference>
<evidence type="ECO:0000256" key="4">
    <source>
        <dbReference type="ARBA" id="ARBA00023098"/>
    </source>
</evidence>
<protein>
    <recommendedName>
        <fullName evidence="11">Phosphatidylserine decarboxylase proenzyme</fullName>
        <ecNumber evidence="11">4.1.1.65</ecNumber>
    </recommendedName>
    <component>
        <recommendedName>
            <fullName evidence="11">Phosphatidylserine decarboxylase alpha chain</fullName>
        </recommendedName>
    </component>
    <component>
        <recommendedName>
            <fullName evidence="11">Phosphatidylserine decarboxylase beta chain</fullName>
        </recommendedName>
    </component>
</protein>
<dbReference type="HOGENOM" id="CLU_072492_0_0_7"/>
<keyword evidence="3 11" id="KW-0210">Decarboxylase</keyword>
<comment type="PTM">
    <text evidence="11">Is synthesized initially as an inactive proenzyme. Formation of the active enzyme involves a self-maturation process in which the active site pyruvoyl group is generated from an internal serine residue via an autocatalytic post-translational modification. Two non-identical subunits are generated from the proenzyme in this reaction, and the pyruvate is formed at the N-terminus of the alpha chain, which is derived from the carboxyl end of the proenzyme. The post-translation cleavage follows an unusual pathway, termed non-hydrolytic serinolysis, in which the side chain hydroxyl group of the serine supplies its oxygen atom to form the C-terminus of the beta chain, while the remainder of the serine residue undergoes an oxidative deamination to produce ammonia and the pyruvoyl prosthetic group on the alpha chain.</text>
</comment>
<evidence type="ECO:0000313" key="14">
    <source>
        <dbReference type="Proteomes" id="UP000011721"/>
    </source>
</evidence>
<dbReference type="EC" id="4.1.1.65" evidence="11"/>
<keyword evidence="7 11" id="KW-0594">Phospholipid biosynthesis</keyword>
<dbReference type="EMBL" id="CP003985">
    <property type="protein sequence ID" value="AGF79128.1"/>
    <property type="molecule type" value="Genomic_DNA"/>
</dbReference>
<keyword evidence="4 11" id="KW-0443">Lipid metabolism</keyword>
<dbReference type="InterPro" id="IPR003817">
    <property type="entry name" value="PS_Dcarbxylase"/>
</dbReference>
<organism evidence="13 14">
    <name type="scientific">Desulfocapsa sulfexigens (strain DSM 10523 / SB164P1)</name>
    <dbReference type="NCBI Taxonomy" id="1167006"/>
    <lineage>
        <taxon>Bacteria</taxon>
        <taxon>Pseudomonadati</taxon>
        <taxon>Thermodesulfobacteriota</taxon>
        <taxon>Desulfobulbia</taxon>
        <taxon>Desulfobulbales</taxon>
        <taxon>Desulfocapsaceae</taxon>
        <taxon>Desulfocapsa</taxon>
    </lineage>
</organism>
<evidence type="ECO:0000256" key="11">
    <source>
        <dbReference type="HAMAP-Rule" id="MF_00664"/>
    </source>
</evidence>
<keyword evidence="8 11" id="KW-0456">Lyase</keyword>
<keyword evidence="6 11" id="KW-0865">Zymogen</keyword>
<keyword evidence="12" id="KW-0812">Transmembrane</keyword>
<dbReference type="GO" id="GO:0005886">
    <property type="term" value="C:plasma membrane"/>
    <property type="evidence" value="ECO:0007669"/>
    <property type="project" value="UniProtKB-SubCell"/>
</dbReference>
<sequence>MTHPRIPLAREGYPFIAFAAFVTLITAILGYEFLAWPALAVTTFVVAFFRDPERMTDAEYDKLISPADGKIILIEEQSDDIYLQDKVIKISIFMNVFNVHVNRIPIDGTVEKIIYKPGQFYSADSEKGALLNERCGVIISTSASGRIAFVQVAGLIARRIVNWLEVGDAVQRGKRFGLIRFGSRVDLYLPTTSTIHVKLGQKVRAGETAIASFS</sequence>